<evidence type="ECO:0000313" key="2">
    <source>
        <dbReference type="Proteomes" id="UP001199236"/>
    </source>
</evidence>
<reference evidence="1 2" key="1">
    <citation type="submission" date="2021-10" db="EMBL/GenBank/DDBJ databases">
        <title>Anaerobic single-cell dispensing facilitates the cultivation of human gut bacteria.</title>
        <authorList>
            <person name="Afrizal A."/>
        </authorList>
    </citation>
    <scope>NUCLEOTIDE SEQUENCE [LARGE SCALE GENOMIC DNA]</scope>
    <source>
        <strain evidence="1 2">CLA-AA-H223</strain>
    </source>
</reference>
<evidence type="ECO:0000313" key="1">
    <source>
        <dbReference type="EMBL" id="MCC2213636.1"/>
    </source>
</evidence>
<protein>
    <submittedName>
        <fullName evidence="1">Uncharacterized protein</fullName>
    </submittedName>
</protein>
<sequence length="704" mass="82121">MWDENDLSGCLRAVKGLFSGDVLQYYRDNKVFFDDANAHFGLELIAMEKCPFKTFDKFGVSVQTLDNLQKIHSDSLNGKYLQRLRDKIPDCDLPQMFIFGFCSTLYQRAKTVSFEQVTDLESYSQIAEWIYDITSELSLVAEIPLNEVWKKSDRMSLECMARLMYLSFCSNQTAYRAYISQNMDEILTYYKHMTKSHSVYVDETSDAIHVEYILSLSEIGNANEESVSRIKQLCRMLPIFKKYCTDALKPEIEMLKNYFVPDDAHKEMPIENVVIMFHQHLTSLWNKTILSNYEFEMVTDWIEYWFNLRSHICTMANDYCECLTKAESPKLKESAIRKSICIYSEYQKLINNERKYPGEENPFEEDVPCVRKFQGIKRKYFWSITNFTGQFPGLLKRDPKNAKLAMFNILAAQRALSDVQQFFDEIVFDTPLKTKHLQLCELEKVNVSRLMMGCYYYYDNPMNKGFNKYTIDGWYKARCTKERQKIQEGLSDLTEFYSVIFPENNYYAGILNYYPIIIGGFDKSSEDAWNALLISGMQILNSKFDYLEVLFKTNQGEIENVAYRIPKQFFAYVKNALESPSAEVQENRTSIYPVEVTPQMLGCFSQKYIVEKAEDNLAKSIISEIGEYLWDYSMCRKLLAGPEDSDYGIEQLDFYRMAINEKMALLDLDESKCIEPVCLKVFSGSDFSSEEYNSLLNTLIFNNV</sequence>
<dbReference type="EMBL" id="JAJEQO010000012">
    <property type="protein sequence ID" value="MCC2213636.1"/>
    <property type="molecule type" value="Genomic_DNA"/>
</dbReference>
<name>A0ABS8FGF2_9FIRM</name>
<accession>A0ABS8FGF2</accession>
<keyword evidence="2" id="KW-1185">Reference proteome</keyword>
<dbReference type="RefSeq" id="WP_227622755.1">
    <property type="nucleotide sequence ID" value="NZ_JAJEQO010000012.1"/>
</dbReference>
<dbReference type="Proteomes" id="UP001199236">
    <property type="component" value="Unassembled WGS sequence"/>
</dbReference>
<comment type="caution">
    <text evidence="1">The sequence shown here is derived from an EMBL/GenBank/DDBJ whole genome shotgun (WGS) entry which is preliminary data.</text>
</comment>
<organism evidence="1 2">
    <name type="scientific">Faecalibacterium hominis</name>
    <name type="common">ex Afrizal et al. 2022</name>
    <dbReference type="NCBI Taxonomy" id="2881265"/>
    <lineage>
        <taxon>Bacteria</taxon>
        <taxon>Bacillati</taxon>
        <taxon>Bacillota</taxon>
        <taxon>Clostridia</taxon>
        <taxon>Eubacteriales</taxon>
        <taxon>Oscillospiraceae</taxon>
        <taxon>Faecalibacterium</taxon>
    </lineage>
</organism>
<proteinExistence type="predicted"/>
<gene>
    <name evidence="1" type="ORF">LKD34_09060</name>
</gene>